<dbReference type="EMBL" id="QUQO01000001">
    <property type="protein sequence ID" value="RFB05741.1"/>
    <property type="molecule type" value="Genomic_DNA"/>
</dbReference>
<feature type="region of interest" description="Disordered" evidence="1">
    <location>
        <begin position="166"/>
        <end position="185"/>
    </location>
</feature>
<keyword evidence="3" id="KW-1185">Reference proteome</keyword>
<comment type="caution">
    <text evidence="2">The sequence shown here is derived from an EMBL/GenBank/DDBJ whole genome shotgun (WGS) entry which is preliminary data.</text>
</comment>
<reference evidence="2 3" key="1">
    <citation type="submission" date="2018-08" db="EMBL/GenBank/DDBJ databases">
        <title>Parvularcula sp. SM1705, isolated from surface water of the South Sea China.</title>
        <authorList>
            <person name="Sun L."/>
        </authorList>
    </citation>
    <scope>NUCLEOTIDE SEQUENCE [LARGE SCALE GENOMIC DNA]</scope>
    <source>
        <strain evidence="2 3">SM1705</strain>
    </source>
</reference>
<name>A0A371RJW4_9PROT</name>
<proteinExistence type="predicted"/>
<accession>A0A371RJW4</accession>
<evidence type="ECO:0000313" key="3">
    <source>
        <dbReference type="Proteomes" id="UP000264589"/>
    </source>
</evidence>
<evidence type="ECO:0000313" key="2">
    <source>
        <dbReference type="EMBL" id="RFB05741.1"/>
    </source>
</evidence>
<dbReference type="Proteomes" id="UP000264589">
    <property type="component" value="Unassembled WGS sequence"/>
</dbReference>
<dbReference type="InParanoid" id="A0A371RJW4"/>
<sequence>MGANLHRLLTKSAWDGAMQITSAATHPVSPSVATGPQRVETEAGRFALAVAEPDGRPSVEDIFAKYDLNNISPREIDQLVDELRDNGHTDDVEMIMMLETRGERFMRHLRESVGVEAVANDYTTKFDLIGSIKTQIQFARAHGDPTEASEELLAMLERYDAQRETQLRPSAGNSSAENMVRAALV</sequence>
<gene>
    <name evidence="2" type="ORF">DX908_10960</name>
</gene>
<feature type="compositionally biased region" description="Polar residues" evidence="1">
    <location>
        <begin position="167"/>
        <end position="177"/>
    </location>
</feature>
<protein>
    <submittedName>
        <fullName evidence="2">Uncharacterized protein</fullName>
    </submittedName>
</protein>
<dbReference type="AlphaFoldDB" id="A0A371RJW4"/>
<evidence type="ECO:0000256" key="1">
    <source>
        <dbReference type="SAM" id="MobiDB-lite"/>
    </source>
</evidence>
<organism evidence="2 3">
    <name type="scientific">Parvularcula marina</name>
    <dbReference type="NCBI Taxonomy" id="2292771"/>
    <lineage>
        <taxon>Bacteria</taxon>
        <taxon>Pseudomonadati</taxon>
        <taxon>Pseudomonadota</taxon>
        <taxon>Alphaproteobacteria</taxon>
        <taxon>Parvularculales</taxon>
        <taxon>Parvularculaceae</taxon>
        <taxon>Parvularcula</taxon>
    </lineage>
</organism>